<evidence type="ECO:0000259" key="1">
    <source>
        <dbReference type="SMART" id="SM00382"/>
    </source>
</evidence>
<dbReference type="InterPro" id="IPR003593">
    <property type="entry name" value="AAA+_ATPase"/>
</dbReference>
<dbReference type="InterPro" id="IPR011704">
    <property type="entry name" value="ATPase_dyneun-rel_AAA"/>
</dbReference>
<sequence length="491" mass="54657">MSNLVWFNNVPDLMSKGQANPMTNTFPLYSGPFVLVKDALGADGTSAGPRQDVELVSGRLFKATLGSDEYAVVVLCRMMDVMDTTSGAVSAKPQWSIYCGDKQVSGEFRADGKTLASQLRKEGKVSNKVANLLEASDWVGKIPAMASCGFFRMQKRNGSYCTHTQAVLANTPKEEFEQMATELQGWLAGDDTSLSSPTGPLSPEEEAFYDAAFIQHVMLAGERGSGKSYLARQAADKYDAVYLEMQMHPSMEAWEFRAHDRAWNGKVYTVLGKLAEAVYWIQKGKKVVLCMDEFLNMNPLYATTINTPLSLTERDTYIIETGRIIDLGDGIGQIETVEVPADSFWVVATSNIGARYGLDKIAPSVRARFQIILMNTNPERTKTIVEKNLDKYGMPFDLSEMFRKFIEACNQAVAENTLDEEATTRLACNVLRACHMKAKRDKKSYSTTRQWLPQIKKQLMLEIAQVVNFELGPLDSDQEARYKALVDGSFK</sequence>
<keyword evidence="2" id="KW-0808">Transferase</keyword>
<dbReference type="Gene3D" id="3.40.50.300">
    <property type="entry name" value="P-loop containing nucleotide triphosphate hydrolases"/>
    <property type="match status" value="1"/>
</dbReference>
<dbReference type="GO" id="GO:0005524">
    <property type="term" value="F:ATP binding"/>
    <property type="evidence" value="ECO:0007669"/>
    <property type="project" value="InterPro"/>
</dbReference>
<dbReference type="Proteomes" id="UP000245081">
    <property type="component" value="Unassembled WGS sequence"/>
</dbReference>
<dbReference type="AlphaFoldDB" id="A0A2R5F8K6"/>
<dbReference type="SUPFAM" id="SSF52540">
    <property type="entry name" value="P-loop containing nucleoside triphosphate hydrolases"/>
    <property type="match status" value="1"/>
</dbReference>
<dbReference type="GO" id="GO:0016301">
    <property type="term" value="F:kinase activity"/>
    <property type="evidence" value="ECO:0007669"/>
    <property type="project" value="UniProtKB-KW"/>
</dbReference>
<comment type="caution">
    <text evidence="2">The sequence shown here is derived from an EMBL/GenBank/DDBJ whole genome shotgun (WGS) entry which is preliminary data.</text>
</comment>
<feature type="domain" description="AAA+ ATPase" evidence="1">
    <location>
        <begin position="213"/>
        <end position="379"/>
    </location>
</feature>
<protein>
    <submittedName>
        <fullName evidence="2">Deoxyadenosine kinase</fullName>
    </submittedName>
</protein>
<proteinExistence type="predicted"/>
<evidence type="ECO:0000313" key="2">
    <source>
        <dbReference type="EMBL" id="GBG14365.1"/>
    </source>
</evidence>
<reference evidence="2 3" key="1">
    <citation type="journal article" date="2018" name="Environ. Microbiol.">
        <title>Isolation and genomic characterization of Novimethylophilus kurashikiensis gen. nov. sp. nov., a new lanthanide-dependent methylotrophic species of Methylophilaceae.</title>
        <authorList>
            <person name="Lv H."/>
            <person name="Sahin N."/>
            <person name="Tani A."/>
        </authorList>
    </citation>
    <scope>NUCLEOTIDE SEQUENCE [LARGE SCALE GENOMIC DNA]</scope>
    <source>
        <strain evidence="2 3">La2-4</strain>
    </source>
</reference>
<name>A0A2R5F8K6_9PROT</name>
<dbReference type="EMBL" id="BDOQ01000007">
    <property type="protein sequence ID" value="GBG14365.1"/>
    <property type="molecule type" value="Genomic_DNA"/>
</dbReference>
<gene>
    <name evidence="2" type="ORF">NMK_1964</name>
</gene>
<accession>A0A2R5F8K6</accession>
<organism evidence="2 3">
    <name type="scientific">Novimethylophilus kurashikiensis</name>
    <dbReference type="NCBI Taxonomy" id="1825523"/>
    <lineage>
        <taxon>Bacteria</taxon>
        <taxon>Pseudomonadati</taxon>
        <taxon>Pseudomonadota</taxon>
        <taxon>Betaproteobacteria</taxon>
        <taxon>Nitrosomonadales</taxon>
        <taxon>Methylophilaceae</taxon>
        <taxon>Novimethylophilus</taxon>
    </lineage>
</organism>
<dbReference type="GO" id="GO:0016887">
    <property type="term" value="F:ATP hydrolysis activity"/>
    <property type="evidence" value="ECO:0007669"/>
    <property type="project" value="InterPro"/>
</dbReference>
<dbReference type="RefSeq" id="WP_109015557.1">
    <property type="nucleotide sequence ID" value="NZ_BDOQ01000007.1"/>
</dbReference>
<keyword evidence="3" id="KW-1185">Reference proteome</keyword>
<keyword evidence="2" id="KW-0418">Kinase</keyword>
<dbReference type="SMART" id="SM00382">
    <property type="entry name" value="AAA"/>
    <property type="match status" value="1"/>
</dbReference>
<dbReference type="Pfam" id="PF07728">
    <property type="entry name" value="AAA_5"/>
    <property type="match status" value="1"/>
</dbReference>
<dbReference type="InterPro" id="IPR027417">
    <property type="entry name" value="P-loop_NTPase"/>
</dbReference>
<evidence type="ECO:0000313" key="3">
    <source>
        <dbReference type="Proteomes" id="UP000245081"/>
    </source>
</evidence>